<feature type="region of interest" description="Disordered" evidence="1">
    <location>
        <begin position="110"/>
        <end position="172"/>
    </location>
</feature>
<dbReference type="Proteomes" id="UP000683000">
    <property type="component" value="Unassembled WGS sequence"/>
</dbReference>
<dbReference type="OrthoDB" id="3181351at2759"/>
<accession>A0A8I2Z0F6</accession>
<feature type="compositionally biased region" description="Acidic residues" evidence="1">
    <location>
        <begin position="369"/>
        <end position="382"/>
    </location>
</feature>
<protein>
    <submittedName>
        <fullName evidence="2">Uncharacterized protein</fullName>
    </submittedName>
</protein>
<gene>
    <name evidence="2" type="ORF">JVT61DRAFT_10577</name>
</gene>
<feature type="region of interest" description="Disordered" evidence="1">
    <location>
        <begin position="1"/>
        <end position="84"/>
    </location>
</feature>
<feature type="compositionally biased region" description="Polar residues" evidence="1">
    <location>
        <begin position="44"/>
        <end position="65"/>
    </location>
</feature>
<feature type="compositionally biased region" description="Basic and acidic residues" evidence="1">
    <location>
        <begin position="66"/>
        <end position="84"/>
    </location>
</feature>
<evidence type="ECO:0000313" key="2">
    <source>
        <dbReference type="EMBL" id="KAG6380002.1"/>
    </source>
</evidence>
<evidence type="ECO:0000256" key="1">
    <source>
        <dbReference type="SAM" id="MobiDB-lite"/>
    </source>
</evidence>
<feature type="compositionally biased region" description="Basic and acidic residues" evidence="1">
    <location>
        <begin position="162"/>
        <end position="172"/>
    </location>
</feature>
<keyword evidence="3" id="KW-1185">Reference proteome</keyword>
<evidence type="ECO:0000313" key="3">
    <source>
        <dbReference type="Proteomes" id="UP000683000"/>
    </source>
</evidence>
<dbReference type="EMBL" id="JAGFBS010000004">
    <property type="protein sequence ID" value="KAG6380002.1"/>
    <property type="molecule type" value="Genomic_DNA"/>
</dbReference>
<sequence length="382" mass="42791">MGEKVASANFKTLLSHRSSTSSSRPARSVSSAATSSRFKGPRQTPASISSGARPSSPLTDLSTSEFLKDMHDDDPYIKGTDQVEREAIPSVSAKFFTHRSNIMDVTDVVTTSEPDEATPPATQSRSKKDVGTKDSKKRAQQFEPDKDSTSKRLGSSARKKYNKDDLPRGSTDDNMWRRKFISALAHFASSYDHPWTIPTKKLVSVMQEIWNVVYGKKIEYTVAPNGAVFQLAKQSLNVWRSGFASAAMSVFTTFFANNEGFNDQSRRIAFAKAMLKRNRFLYENNKGVDSKDHITFEVSESKNGEVWTAVVHKGNQYEFNETVWGTTTRRYLDPIQQIPSEKFMLIIEETQEYVKKNTLASAAGNSADSGDDSELEELFTYR</sequence>
<dbReference type="AlphaFoldDB" id="A0A8I2Z0F6"/>
<name>A0A8I2Z0F6_9AGAM</name>
<feature type="region of interest" description="Disordered" evidence="1">
    <location>
        <begin position="359"/>
        <end position="382"/>
    </location>
</feature>
<reference evidence="2" key="1">
    <citation type="submission" date="2021-03" db="EMBL/GenBank/DDBJ databases">
        <title>Evolutionary innovations through gain and loss of genes in the ectomycorrhizal Boletales.</title>
        <authorList>
            <person name="Wu G."/>
            <person name="Miyauchi S."/>
            <person name="Morin E."/>
            <person name="Yang Z.-L."/>
            <person name="Xu J."/>
            <person name="Martin F.M."/>
        </authorList>
    </citation>
    <scope>NUCLEOTIDE SEQUENCE</scope>
    <source>
        <strain evidence="2">BR01</strain>
    </source>
</reference>
<feature type="compositionally biased region" description="Low complexity" evidence="1">
    <location>
        <begin position="15"/>
        <end position="37"/>
    </location>
</feature>
<proteinExistence type="predicted"/>
<comment type="caution">
    <text evidence="2">The sequence shown here is derived from an EMBL/GenBank/DDBJ whole genome shotgun (WGS) entry which is preliminary data.</text>
</comment>
<organism evidence="2 3">
    <name type="scientific">Boletus reticuloceps</name>
    <dbReference type="NCBI Taxonomy" id="495285"/>
    <lineage>
        <taxon>Eukaryota</taxon>
        <taxon>Fungi</taxon>
        <taxon>Dikarya</taxon>
        <taxon>Basidiomycota</taxon>
        <taxon>Agaricomycotina</taxon>
        <taxon>Agaricomycetes</taxon>
        <taxon>Agaricomycetidae</taxon>
        <taxon>Boletales</taxon>
        <taxon>Boletineae</taxon>
        <taxon>Boletaceae</taxon>
        <taxon>Boletoideae</taxon>
        <taxon>Boletus</taxon>
    </lineage>
</organism>